<dbReference type="Gene3D" id="3.40.50.300">
    <property type="entry name" value="P-loop containing nucleotide triphosphate hydrolases"/>
    <property type="match status" value="1"/>
</dbReference>
<dbReference type="SUPFAM" id="SSF52540">
    <property type="entry name" value="P-loop containing nucleoside triphosphate hydrolases"/>
    <property type="match status" value="1"/>
</dbReference>
<dbReference type="InterPro" id="IPR027417">
    <property type="entry name" value="P-loop_NTPase"/>
</dbReference>
<gene>
    <name evidence="2" type="ORF">BSTER_1363</name>
</gene>
<name>A0A087DNP2_BIFAD</name>
<organism evidence="2 3">
    <name type="scientific">Bifidobacterium adolescentis JCM 15918</name>
    <dbReference type="NCBI Taxonomy" id="1437612"/>
    <lineage>
        <taxon>Bacteria</taxon>
        <taxon>Bacillati</taxon>
        <taxon>Actinomycetota</taxon>
        <taxon>Actinomycetes</taxon>
        <taxon>Bifidobacteriales</taxon>
        <taxon>Bifidobacteriaceae</taxon>
        <taxon>Bifidobacterium</taxon>
    </lineage>
</organism>
<comment type="caution">
    <text evidence="2">The sequence shown here is derived from an EMBL/GenBank/DDBJ whole genome shotgun (WGS) entry which is preliminary data.</text>
</comment>
<evidence type="ECO:0000313" key="2">
    <source>
        <dbReference type="EMBL" id="KFI97142.1"/>
    </source>
</evidence>
<feature type="domain" description="KAP NTPase" evidence="1">
    <location>
        <begin position="18"/>
        <end position="315"/>
    </location>
</feature>
<dbReference type="InterPro" id="IPR052754">
    <property type="entry name" value="NTPase_KAP_P-loop"/>
</dbReference>
<dbReference type="Proteomes" id="UP000029091">
    <property type="component" value="Unassembled WGS sequence"/>
</dbReference>
<dbReference type="RefSeq" id="WP_033500046.1">
    <property type="nucleotide sequence ID" value="NZ_JDUX01000008.1"/>
</dbReference>
<dbReference type="AlphaFoldDB" id="A0A087DNP2"/>
<accession>A0A087DNP2</accession>
<reference evidence="2 3" key="1">
    <citation type="submission" date="2014-03" db="EMBL/GenBank/DDBJ databases">
        <title>Genomics of Bifidobacteria.</title>
        <authorList>
            <person name="Ventura M."/>
            <person name="Milani C."/>
            <person name="Lugli G.A."/>
        </authorList>
    </citation>
    <scope>NUCLEOTIDE SEQUENCE [LARGE SCALE GENOMIC DNA]</scope>
    <source>
        <strain evidence="3">JCM 15918</strain>
    </source>
</reference>
<protein>
    <submittedName>
        <fullName evidence="2">KAP family P-loop domain protein</fullName>
    </submittedName>
</protein>
<evidence type="ECO:0000259" key="1">
    <source>
        <dbReference type="Pfam" id="PF07693"/>
    </source>
</evidence>
<evidence type="ECO:0000313" key="3">
    <source>
        <dbReference type="Proteomes" id="UP000029091"/>
    </source>
</evidence>
<sequence>MFAADKPIRHVEDDKYGREKYVDNLAYALLTGDDSDGLVVGIEGAWGSGKTSLKNMLIERLQQMPLPDRKTHLIEFDAWMYSRSGEIVSALFSEISAGLSPRLKWYQKLLMRFDCFNNNAITSVVHLIYRAINAVLPYSEIGISIGCISWSFQNLSKLLSTKKYRTGDLHQTRSRLKYDLQSQSDKIVVFIDDLDRLLDDEISSLIQAVKAVGDLPHVTYVLLYDKAYVTQALDKASHNRGSEFLEKIVQIPAVVPELSLNELHESLKHEILRVGWRDSLSLGREQGIFNYCICPFIQNKRDMVRFLNDFRLYYEALGDDVELLDLAGITALRIFCPEFYSWIWENRCLMVDPVFADEEYMVYSDQTADLEEVIKQADEKKIFNKYSIEWKKIIHILFPFVDKISMGKEYFLSENDVPDSYRSICKKDYIDAYFRLMPSSGDVPEKWYKRFLCEINLDAVQSDAGLLQIAYSPRLQEKIKRYLSRDTHGNVIRMRMLLRFYLKNSFCKTLQEYYPYVLNLFTMVCRRGWNAVDVELLLKECLQNDNVGAFLFDIYLAVLCELQSLSSQEGDRQRNKMLETWNVRVETLGYGHSQSALGEIDWKSYAELFEKRVLLLAKKCVQNNNLAVLPGRLSFCELRLTMVMLGWLFGNVPDDLRSVLLALREYAEDEGQFVFLSAAALVTKQDDESYVADVQTAKYLFDPAEYLNMVASYVSDNELQHKTGERREQQLCHAAYTFALKGNGVTNQNGKVRITADQANDVLEGWRLKDSGSEFLELLVKD</sequence>
<dbReference type="Pfam" id="PF07693">
    <property type="entry name" value="KAP_NTPase"/>
    <property type="match status" value="1"/>
</dbReference>
<dbReference type="PANTHER" id="PTHR22674">
    <property type="entry name" value="NTPASE, KAP FAMILY P-LOOP DOMAIN-CONTAINING 1"/>
    <property type="match status" value="1"/>
</dbReference>
<dbReference type="InterPro" id="IPR011646">
    <property type="entry name" value="KAP_P-loop"/>
</dbReference>
<proteinExistence type="predicted"/>
<dbReference type="EMBL" id="JGZQ01000007">
    <property type="protein sequence ID" value="KFI97142.1"/>
    <property type="molecule type" value="Genomic_DNA"/>
</dbReference>
<dbReference type="PANTHER" id="PTHR22674:SF6">
    <property type="entry name" value="NTPASE KAP FAMILY P-LOOP DOMAIN-CONTAINING PROTEIN 1"/>
    <property type="match status" value="1"/>
</dbReference>